<accession>A0ABQ9F6D8</accession>
<organism evidence="3 4">
    <name type="scientific">Tegillarca granosa</name>
    <name type="common">Malaysian cockle</name>
    <name type="synonym">Anadara granosa</name>
    <dbReference type="NCBI Taxonomy" id="220873"/>
    <lineage>
        <taxon>Eukaryota</taxon>
        <taxon>Metazoa</taxon>
        <taxon>Spiralia</taxon>
        <taxon>Lophotrochozoa</taxon>
        <taxon>Mollusca</taxon>
        <taxon>Bivalvia</taxon>
        <taxon>Autobranchia</taxon>
        <taxon>Pteriomorphia</taxon>
        <taxon>Arcoida</taxon>
        <taxon>Arcoidea</taxon>
        <taxon>Arcidae</taxon>
        <taxon>Tegillarca</taxon>
    </lineage>
</organism>
<feature type="compositionally biased region" description="Basic residues" evidence="1">
    <location>
        <begin position="248"/>
        <end position="261"/>
    </location>
</feature>
<feature type="region of interest" description="Disordered" evidence="1">
    <location>
        <begin position="146"/>
        <end position="176"/>
    </location>
</feature>
<dbReference type="Pfam" id="PF03184">
    <property type="entry name" value="DDE_1"/>
    <property type="match status" value="1"/>
</dbReference>
<comment type="caution">
    <text evidence="3">The sequence shown here is derived from an EMBL/GenBank/DDBJ whole genome shotgun (WGS) entry which is preliminary data.</text>
</comment>
<name>A0ABQ9F6D8_TEGGR</name>
<dbReference type="InterPro" id="IPR011011">
    <property type="entry name" value="Znf_FYVE_PHD"/>
</dbReference>
<evidence type="ECO:0000313" key="4">
    <source>
        <dbReference type="Proteomes" id="UP001217089"/>
    </source>
</evidence>
<dbReference type="EMBL" id="JARBDR010000440">
    <property type="protein sequence ID" value="KAJ8312951.1"/>
    <property type="molecule type" value="Genomic_DNA"/>
</dbReference>
<dbReference type="InterPro" id="IPR004875">
    <property type="entry name" value="DDE_SF_endonuclease_dom"/>
</dbReference>
<dbReference type="Proteomes" id="UP001217089">
    <property type="component" value="Unassembled WGS sequence"/>
</dbReference>
<proteinExistence type="predicted"/>
<feature type="domain" description="DDE-1" evidence="2">
    <location>
        <begin position="19"/>
        <end position="89"/>
    </location>
</feature>
<feature type="compositionally biased region" description="Polar residues" evidence="1">
    <location>
        <begin position="267"/>
        <end position="281"/>
    </location>
</feature>
<dbReference type="SUPFAM" id="SSF57903">
    <property type="entry name" value="FYVE/PHD zinc finger"/>
    <property type="match status" value="1"/>
</dbReference>
<protein>
    <recommendedName>
        <fullName evidence="2">DDE-1 domain-containing protein</fullName>
    </recommendedName>
</protein>
<feature type="compositionally biased region" description="Low complexity" evidence="1">
    <location>
        <begin position="166"/>
        <end position="176"/>
    </location>
</feature>
<sequence length="361" mass="40119">MSSTGWSNTEILGYIPNREPGEHLLLILDGHLSHVAVDLVEWAKSKDIVILILPAHTSHVLQPLEDTCYGPLEKIYNNFCQKFIHTNSSCITSYDICGLACKAYTKALVPDNLIAGFTKTGIYPLDKLACPSSLLVPSSAFTPEAHATNVPEKNDEDSTLDGPIATENNENTELSSESPFDFLINKLNQIKTVKCESKKVRKPRRWVGKVVSGRAITEPENLKNLKSYIQESSSSVCKVNKYTNGKKSSSKKLKSKSKTKSKASSSTHNISSPQPGSSRINISDLSTGMSSCDKMEDSEKCCVCNQFTPKEIRDSNFLEFTQWVQCDTCAHWVHLKYCTSVRVVRLGDKFNCIHCKQPTEE</sequence>
<keyword evidence="4" id="KW-1185">Reference proteome</keyword>
<evidence type="ECO:0000259" key="2">
    <source>
        <dbReference type="Pfam" id="PF03184"/>
    </source>
</evidence>
<reference evidence="3 4" key="1">
    <citation type="submission" date="2022-12" db="EMBL/GenBank/DDBJ databases">
        <title>Chromosome-level genome of Tegillarca granosa.</title>
        <authorList>
            <person name="Kim J."/>
        </authorList>
    </citation>
    <scope>NUCLEOTIDE SEQUENCE [LARGE SCALE GENOMIC DNA]</scope>
    <source>
        <strain evidence="3">Teg-2019</strain>
        <tissue evidence="3">Adductor muscle</tissue>
    </source>
</reference>
<gene>
    <name evidence="3" type="ORF">KUTeg_010324</name>
</gene>
<feature type="region of interest" description="Disordered" evidence="1">
    <location>
        <begin position="242"/>
        <end position="281"/>
    </location>
</feature>
<evidence type="ECO:0000313" key="3">
    <source>
        <dbReference type="EMBL" id="KAJ8312951.1"/>
    </source>
</evidence>
<evidence type="ECO:0000256" key="1">
    <source>
        <dbReference type="SAM" id="MobiDB-lite"/>
    </source>
</evidence>